<organism evidence="2 4">
    <name type="scientific">Macrococcoides canis</name>
    <dbReference type="NCBI Taxonomy" id="1855823"/>
    <lineage>
        <taxon>Bacteria</taxon>
        <taxon>Bacillati</taxon>
        <taxon>Bacillota</taxon>
        <taxon>Bacilli</taxon>
        <taxon>Bacillales</taxon>
        <taxon>Staphylococcaceae</taxon>
        <taxon>Macrococcoides</taxon>
    </lineage>
</organism>
<evidence type="ECO:0000256" key="1">
    <source>
        <dbReference type="SAM" id="Phobius"/>
    </source>
</evidence>
<evidence type="ECO:0000313" key="3">
    <source>
        <dbReference type="EMBL" id="QIH79225.1"/>
    </source>
</evidence>
<dbReference type="InterPro" id="IPR024596">
    <property type="entry name" value="RNApol_su_b/EpuA"/>
</dbReference>
<evidence type="ECO:0000313" key="4">
    <source>
        <dbReference type="Proteomes" id="UP000194154"/>
    </source>
</evidence>
<keyword evidence="4" id="KW-1185">Reference proteome</keyword>
<keyword evidence="1" id="KW-0812">Transmembrane</keyword>
<keyword evidence="1" id="KW-0472">Membrane</keyword>
<evidence type="ECO:0000313" key="2">
    <source>
        <dbReference type="EMBL" id="ARQ07848.1"/>
    </source>
</evidence>
<reference evidence="3" key="3">
    <citation type="journal article" date="2020" name="Antimicrob. Agents Chemother.">
        <title>The novel macrolide resistance genes mef(D), msr(F) and msr(H) are present on resistance islands in Macrococcus canis, Macrococcus caseolyticus and Staphylococcus aureus.</title>
        <authorList>
            <person name="Schwendener S."/>
            <person name="Dona V."/>
            <person name="Perreten V."/>
        </authorList>
    </citation>
    <scope>NUCLEOTIDE SEQUENCE</scope>
    <source>
        <strain evidence="3">Epi0076A</strain>
    </source>
</reference>
<dbReference type="GO" id="GO:0000428">
    <property type="term" value="C:DNA-directed RNA polymerase complex"/>
    <property type="evidence" value="ECO:0007669"/>
    <property type="project" value="UniProtKB-KW"/>
</dbReference>
<dbReference type="EMBL" id="CP021059">
    <property type="protein sequence ID" value="ARQ07848.1"/>
    <property type="molecule type" value="Genomic_DNA"/>
</dbReference>
<dbReference type="OrthoDB" id="2300232at2"/>
<dbReference type="AlphaFoldDB" id="A0A1W7AE29"/>
<name>A0A1W7AE29_9STAP</name>
<gene>
    <name evidence="3" type="ORF">GTN30_11310</name>
    <name evidence="2" type="ORF">MCCS_22670</name>
</gene>
<keyword evidence="2" id="KW-0240">DNA-directed RNA polymerase</keyword>
<dbReference type="STRING" id="1855823.MCCS_22670"/>
<accession>A0A1W7AE29</accession>
<proteinExistence type="predicted"/>
<dbReference type="Proteomes" id="UP000501122">
    <property type="component" value="Chromosome"/>
</dbReference>
<dbReference type="RefSeq" id="WP_086043377.1">
    <property type="nucleotide sequence ID" value="NZ_CBCRZA010000010.1"/>
</dbReference>
<reference evidence="2 4" key="1">
    <citation type="journal article" date="2017" name="Int. J. Syst. Evol. Microbiol.">
        <title>Macrococcus canis sp. nov., a skin bacterium associated with infections in dogs.</title>
        <authorList>
            <person name="Gobeli Brawand S."/>
            <person name="Cotting K."/>
            <person name="Gomez-Sanz E."/>
            <person name="Collaud A."/>
            <person name="Thomann A."/>
            <person name="Brodard I."/>
            <person name="Rodriguez-Campos S."/>
            <person name="Strauss C."/>
            <person name="Perreten V."/>
        </authorList>
    </citation>
    <scope>NUCLEOTIDE SEQUENCE [LARGE SCALE GENOMIC DNA]</scope>
    <source>
        <strain evidence="2 4">KM45013</strain>
    </source>
</reference>
<dbReference type="GeneID" id="35296348"/>
<dbReference type="KEGG" id="mcak:MCCS_22670"/>
<dbReference type="Pfam" id="PF11772">
    <property type="entry name" value="EpuA"/>
    <property type="match status" value="1"/>
</dbReference>
<keyword evidence="1" id="KW-1133">Transmembrane helix</keyword>
<sequence>MKFKQPIFKQKVSKIGETEVVHRTVPIYITLLIIFVLMIVLFIVGMMIGYGILHSPIDIFKPSTWQHLKELTGSDS</sequence>
<dbReference type="Proteomes" id="UP000194154">
    <property type="component" value="Chromosome"/>
</dbReference>
<dbReference type="EMBL" id="CP047363">
    <property type="protein sequence ID" value="QIH79225.1"/>
    <property type="molecule type" value="Genomic_DNA"/>
</dbReference>
<protein>
    <submittedName>
        <fullName evidence="2">DNA-directed RNA polymerase subunit beta</fullName>
    </submittedName>
</protein>
<reference evidence="2" key="2">
    <citation type="submission" date="2017-04" db="EMBL/GenBank/DDBJ databases">
        <authorList>
            <person name="Afonso C.L."/>
            <person name="Miller P.J."/>
            <person name="Scott M.A."/>
            <person name="Spackman E."/>
            <person name="Goraichik I."/>
            <person name="Dimitrov K.M."/>
            <person name="Suarez D.L."/>
            <person name="Swayne D.E."/>
        </authorList>
    </citation>
    <scope>NUCLEOTIDE SEQUENCE</scope>
    <source>
        <strain evidence="2">KM45013</strain>
    </source>
</reference>
<keyword evidence="2" id="KW-0804">Transcription</keyword>
<feature type="transmembrane region" description="Helical" evidence="1">
    <location>
        <begin position="27"/>
        <end position="53"/>
    </location>
</feature>